<dbReference type="STRING" id="387005.A0A183HKU9"/>
<dbReference type="Pfam" id="PF03299">
    <property type="entry name" value="TF_AP-2"/>
    <property type="match status" value="1"/>
</dbReference>
<evidence type="ECO:0000313" key="5">
    <source>
        <dbReference type="WBParaSite" id="OFLC_0000811001-mRNA-1"/>
    </source>
</evidence>
<keyword evidence="4" id="KW-1185">Reference proteome</keyword>
<dbReference type="AlphaFoldDB" id="A0A183HKU9"/>
<dbReference type="WBParaSite" id="OFLC_0000811001-mRNA-1">
    <property type="protein sequence ID" value="OFLC_0000811001-mRNA-1"/>
    <property type="gene ID" value="OFLC_0000811001"/>
</dbReference>
<reference evidence="3 4" key="2">
    <citation type="submission" date="2018-11" db="EMBL/GenBank/DDBJ databases">
        <authorList>
            <consortium name="Pathogen Informatics"/>
        </authorList>
    </citation>
    <scope>NUCLEOTIDE SEQUENCE [LARGE SCALE GENOMIC DNA]</scope>
</reference>
<feature type="region of interest" description="Disordered" evidence="1">
    <location>
        <begin position="1"/>
        <end position="23"/>
    </location>
</feature>
<evidence type="ECO:0000313" key="3">
    <source>
        <dbReference type="EMBL" id="VDO54044.1"/>
    </source>
</evidence>
<dbReference type="EMBL" id="UZAJ01008917">
    <property type="protein sequence ID" value="VDO54044.1"/>
    <property type="molecule type" value="Genomic_DNA"/>
</dbReference>
<reference evidence="5" key="1">
    <citation type="submission" date="2016-06" db="UniProtKB">
        <authorList>
            <consortium name="WormBaseParasite"/>
        </authorList>
    </citation>
    <scope>IDENTIFICATION</scope>
</reference>
<feature type="compositionally biased region" description="Polar residues" evidence="1">
    <location>
        <begin position="1"/>
        <end position="14"/>
    </location>
</feature>
<evidence type="ECO:0000256" key="1">
    <source>
        <dbReference type="SAM" id="MobiDB-lite"/>
    </source>
</evidence>
<protein>
    <submittedName>
        <fullName evidence="5">TF_AP-2 domain-containing protein</fullName>
    </submittedName>
</protein>
<dbReference type="Proteomes" id="UP000267606">
    <property type="component" value="Unassembled WGS sequence"/>
</dbReference>
<accession>A0A183HKU9</accession>
<dbReference type="InterPro" id="IPR013854">
    <property type="entry name" value="TF_AP2_C"/>
</dbReference>
<feature type="domain" description="Transcription factor AP-2 C-terminal" evidence="2">
    <location>
        <begin position="56"/>
        <end position="79"/>
    </location>
</feature>
<gene>
    <name evidence="3" type="ORF">OFLC_LOCUS8110</name>
</gene>
<proteinExistence type="predicted"/>
<sequence length="109" mass="11928">MNFSSPTALSSNESTGDEYNEDLGDFGKDNFSMSGSISSSPVLLTTVLPSTSTQTFCSVPGRLSLLCASSKYKVSVAEVLMLQHRHFQKQYSVFLHVHLLLLRDLIPIG</sequence>
<evidence type="ECO:0000313" key="4">
    <source>
        <dbReference type="Proteomes" id="UP000267606"/>
    </source>
</evidence>
<evidence type="ECO:0000259" key="2">
    <source>
        <dbReference type="Pfam" id="PF03299"/>
    </source>
</evidence>
<organism evidence="5">
    <name type="scientific">Onchocerca flexuosa</name>
    <dbReference type="NCBI Taxonomy" id="387005"/>
    <lineage>
        <taxon>Eukaryota</taxon>
        <taxon>Metazoa</taxon>
        <taxon>Ecdysozoa</taxon>
        <taxon>Nematoda</taxon>
        <taxon>Chromadorea</taxon>
        <taxon>Rhabditida</taxon>
        <taxon>Spirurina</taxon>
        <taxon>Spiruromorpha</taxon>
        <taxon>Filarioidea</taxon>
        <taxon>Onchocercidae</taxon>
        <taxon>Onchocerca</taxon>
    </lineage>
</organism>
<name>A0A183HKU9_9BILA</name>